<comment type="similarity">
    <text evidence="3 12 13">Belongs to the DapA family.</text>
</comment>
<dbReference type="AlphaFoldDB" id="A0A9D1WSJ6"/>
<dbReference type="SMART" id="SM01130">
    <property type="entry name" value="DHDPS"/>
    <property type="match status" value="1"/>
</dbReference>
<evidence type="ECO:0000256" key="1">
    <source>
        <dbReference type="ARBA" id="ARBA00003294"/>
    </source>
</evidence>
<dbReference type="EC" id="4.3.3.7" evidence="4 12"/>
<dbReference type="EMBL" id="DXES01000193">
    <property type="protein sequence ID" value="HIX66407.1"/>
    <property type="molecule type" value="Genomic_DNA"/>
</dbReference>
<dbReference type="Proteomes" id="UP000886800">
    <property type="component" value="Unassembled WGS sequence"/>
</dbReference>
<dbReference type="InterPro" id="IPR013785">
    <property type="entry name" value="Aldolase_TIM"/>
</dbReference>
<accession>A0A9D1WSJ6</accession>
<name>A0A9D1WSJ6_9FIRM</name>
<evidence type="ECO:0000256" key="8">
    <source>
        <dbReference type="ARBA" id="ARBA00023154"/>
    </source>
</evidence>
<keyword evidence="9 12" id="KW-0456">Lyase</keyword>
<dbReference type="PANTHER" id="PTHR12128:SF66">
    <property type="entry name" value="4-HYDROXY-2-OXOGLUTARATE ALDOLASE, MITOCHONDRIAL"/>
    <property type="match status" value="1"/>
</dbReference>
<keyword evidence="7 12" id="KW-0220">Diaminopimelate biosynthesis</keyword>
<dbReference type="GO" id="GO:0005829">
    <property type="term" value="C:cytosol"/>
    <property type="evidence" value="ECO:0007669"/>
    <property type="project" value="TreeGrafter"/>
</dbReference>
<evidence type="ECO:0000256" key="4">
    <source>
        <dbReference type="ARBA" id="ARBA00012086"/>
    </source>
</evidence>
<dbReference type="PANTHER" id="PTHR12128">
    <property type="entry name" value="DIHYDRODIPICOLINATE SYNTHASE"/>
    <property type="match status" value="1"/>
</dbReference>
<feature type="binding site" evidence="12 15">
    <location>
        <position position="50"/>
    </location>
    <ligand>
        <name>pyruvate</name>
        <dbReference type="ChEBI" id="CHEBI:15361"/>
    </ligand>
</feature>
<dbReference type="GO" id="GO:0008840">
    <property type="term" value="F:4-hydroxy-tetrahydrodipicolinate synthase activity"/>
    <property type="evidence" value="ECO:0007669"/>
    <property type="project" value="UniProtKB-UniRule"/>
</dbReference>
<feature type="active site" description="Proton donor/acceptor" evidence="12 14">
    <location>
        <position position="138"/>
    </location>
</feature>
<feature type="site" description="Part of a proton relay during catalysis" evidence="12">
    <location>
        <position position="49"/>
    </location>
</feature>
<evidence type="ECO:0000256" key="5">
    <source>
        <dbReference type="ARBA" id="ARBA00022490"/>
    </source>
</evidence>
<evidence type="ECO:0000256" key="11">
    <source>
        <dbReference type="ARBA" id="ARBA00047836"/>
    </source>
</evidence>
<comment type="caution">
    <text evidence="16">The sequence shown here is derived from an EMBL/GenBank/DDBJ whole genome shotgun (WGS) entry which is preliminary data.</text>
</comment>
<keyword evidence="6 12" id="KW-0028">Amino-acid biosynthesis</keyword>
<protein>
    <recommendedName>
        <fullName evidence="4 12">4-hydroxy-tetrahydrodipicolinate synthase</fullName>
        <shortName evidence="12">HTPA synthase</shortName>
        <ecNumber evidence="4 12">4.3.3.7</ecNumber>
    </recommendedName>
</protein>
<comment type="caution">
    <text evidence="12">Was originally thought to be a dihydrodipicolinate synthase (DHDPS), catalyzing the condensation of (S)-aspartate-beta-semialdehyde [(S)-ASA] and pyruvate to dihydrodipicolinate (DHDP). However, it was shown in E.coli that the product of the enzymatic reaction is not dihydrodipicolinate but in fact (4S)-4-hydroxy-2,3,4,5-tetrahydro-(2S)-dipicolinic acid (HTPA), and that the consecutive dehydration reaction leading to DHDP is not spontaneous but catalyzed by DapB.</text>
</comment>
<keyword evidence="5 12" id="KW-0963">Cytoplasm</keyword>
<evidence type="ECO:0000256" key="15">
    <source>
        <dbReference type="PIRSR" id="PIRSR001365-2"/>
    </source>
</evidence>
<evidence type="ECO:0000256" key="3">
    <source>
        <dbReference type="ARBA" id="ARBA00007592"/>
    </source>
</evidence>
<comment type="function">
    <text evidence="1 12">Catalyzes the condensation of (S)-aspartate-beta-semialdehyde [(S)-ASA] and pyruvate to 4-hydroxy-tetrahydrodipicolinate (HTPA).</text>
</comment>
<reference evidence="16" key="2">
    <citation type="submission" date="2021-04" db="EMBL/GenBank/DDBJ databases">
        <authorList>
            <person name="Gilroy R."/>
        </authorList>
    </citation>
    <scope>NUCLEOTIDE SEQUENCE</scope>
    <source>
        <strain evidence="16">CHK188-5543</strain>
    </source>
</reference>
<evidence type="ECO:0000256" key="12">
    <source>
        <dbReference type="HAMAP-Rule" id="MF_00418"/>
    </source>
</evidence>
<dbReference type="PROSITE" id="PS00665">
    <property type="entry name" value="DHDPS_1"/>
    <property type="match status" value="1"/>
</dbReference>
<comment type="subunit">
    <text evidence="12">Homotetramer; dimer of dimers.</text>
</comment>
<proteinExistence type="inferred from homology"/>
<dbReference type="GO" id="GO:0009089">
    <property type="term" value="P:lysine biosynthetic process via diaminopimelate"/>
    <property type="evidence" value="ECO:0007669"/>
    <property type="project" value="UniProtKB-UniRule"/>
</dbReference>
<comment type="pathway">
    <text evidence="2 12">Amino-acid biosynthesis; L-lysine biosynthesis via DAP pathway; (S)-tetrahydrodipicolinate from L-aspartate: step 3/4.</text>
</comment>
<organism evidence="16 17">
    <name type="scientific">Candidatus Anaerotruncus excrementipullorum</name>
    <dbReference type="NCBI Taxonomy" id="2838465"/>
    <lineage>
        <taxon>Bacteria</taxon>
        <taxon>Bacillati</taxon>
        <taxon>Bacillota</taxon>
        <taxon>Clostridia</taxon>
        <taxon>Eubacteriales</taxon>
        <taxon>Oscillospiraceae</taxon>
        <taxon>Anaerotruncus</taxon>
    </lineage>
</organism>
<evidence type="ECO:0000313" key="17">
    <source>
        <dbReference type="Proteomes" id="UP000886800"/>
    </source>
</evidence>
<evidence type="ECO:0000256" key="13">
    <source>
        <dbReference type="PIRNR" id="PIRNR001365"/>
    </source>
</evidence>
<dbReference type="PRINTS" id="PR00146">
    <property type="entry name" value="DHPICSNTHASE"/>
</dbReference>
<dbReference type="GO" id="GO:0019877">
    <property type="term" value="P:diaminopimelate biosynthetic process"/>
    <property type="evidence" value="ECO:0007669"/>
    <property type="project" value="UniProtKB-UniRule"/>
</dbReference>
<keyword evidence="8 12" id="KW-0457">Lysine biosynthesis</keyword>
<dbReference type="InterPro" id="IPR020624">
    <property type="entry name" value="Schiff_base-form_aldolases_CS"/>
</dbReference>
<comment type="catalytic activity">
    <reaction evidence="11 12">
        <text>L-aspartate 4-semialdehyde + pyruvate = (2S,4S)-4-hydroxy-2,3,4,5-tetrahydrodipicolinate + H2O + H(+)</text>
        <dbReference type="Rhea" id="RHEA:34171"/>
        <dbReference type="ChEBI" id="CHEBI:15361"/>
        <dbReference type="ChEBI" id="CHEBI:15377"/>
        <dbReference type="ChEBI" id="CHEBI:15378"/>
        <dbReference type="ChEBI" id="CHEBI:67139"/>
        <dbReference type="ChEBI" id="CHEBI:537519"/>
        <dbReference type="EC" id="4.3.3.7"/>
    </reaction>
</comment>
<evidence type="ECO:0000256" key="2">
    <source>
        <dbReference type="ARBA" id="ARBA00005120"/>
    </source>
</evidence>
<dbReference type="CDD" id="cd00950">
    <property type="entry name" value="DHDPS"/>
    <property type="match status" value="1"/>
</dbReference>
<keyword evidence="10 12" id="KW-0704">Schiff base</keyword>
<dbReference type="Gene3D" id="3.20.20.70">
    <property type="entry name" value="Aldolase class I"/>
    <property type="match status" value="1"/>
</dbReference>
<evidence type="ECO:0000313" key="16">
    <source>
        <dbReference type="EMBL" id="HIX66407.1"/>
    </source>
</evidence>
<evidence type="ECO:0000256" key="7">
    <source>
        <dbReference type="ARBA" id="ARBA00022915"/>
    </source>
</evidence>
<evidence type="ECO:0000256" key="10">
    <source>
        <dbReference type="ARBA" id="ARBA00023270"/>
    </source>
</evidence>
<evidence type="ECO:0000256" key="14">
    <source>
        <dbReference type="PIRSR" id="PIRSR001365-1"/>
    </source>
</evidence>
<feature type="site" description="Part of a proton relay during catalysis" evidence="12">
    <location>
        <position position="112"/>
    </location>
</feature>
<dbReference type="HAMAP" id="MF_00418">
    <property type="entry name" value="DapA"/>
    <property type="match status" value="1"/>
</dbReference>
<dbReference type="InterPro" id="IPR002220">
    <property type="entry name" value="DapA-like"/>
</dbReference>
<gene>
    <name evidence="12 16" type="primary">dapA</name>
    <name evidence="16" type="ORF">H9736_09185</name>
</gene>
<dbReference type="NCBIfam" id="TIGR00674">
    <property type="entry name" value="dapA"/>
    <property type="match status" value="1"/>
</dbReference>
<evidence type="ECO:0000256" key="6">
    <source>
        <dbReference type="ARBA" id="ARBA00022605"/>
    </source>
</evidence>
<sequence length="296" mass="31726">MSKKTIFTGAGVAIITPMNEDLSINWEEYGRIIDHQIANGTDAIITVGTTGEAATMTEEEQVACIRFTVERVAGRVPVIAGAGSNNTAHAVEVSKQAEQAGVDGLLHVTPYYNKTSQAGLISHFFTLADATSLPVILYNVPGRTGVNIQPATYQKLCQHPNIVATKEASGDLSQIANIRYLCGDDLDIYSGNDDQTVPILSLGGKGVISVLSNVAPQQTHDICQLYFDGKVQESAQLSLKLLPLFNALFSDVNPIPVKEAMNLLGWKAGSPRLPLVRLDDGRRETLKKALQGAGLL</sequence>
<feature type="binding site" evidence="12 15">
    <location>
        <position position="208"/>
    </location>
    <ligand>
        <name>pyruvate</name>
        <dbReference type="ChEBI" id="CHEBI:15361"/>
    </ligand>
</feature>
<dbReference type="Pfam" id="PF00701">
    <property type="entry name" value="DHDPS"/>
    <property type="match status" value="1"/>
</dbReference>
<evidence type="ECO:0000256" key="9">
    <source>
        <dbReference type="ARBA" id="ARBA00023239"/>
    </source>
</evidence>
<dbReference type="PIRSF" id="PIRSF001365">
    <property type="entry name" value="DHDPS"/>
    <property type="match status" value="1"/>
</dbReference>
<comment type="subcellular location">
    <subcellularLocation>
        <location evidence="12">Cytoplasm</location>
    </subcellularLocation>
</comment>
<dbReference type="SUPFAM" id="SSF51569">
    <property type="entry name" value="Aldolase"/>
    <property type="match status" value="1"/>
</dbReference>
<dbReference type="InterPro" id="IPR005263">
    <property type="entry name" value="DapA"/>
</dbReference>
<feature type="active site" description="Schiff-base intermediate with substrate" evidence="12 14">
    <location>
        <position position="166"/>
    </location>
</feature>
<reference evidence="16" key="1">
    <citation type="journal article" date="2021" name="PeerJ">
        <title>Extensive microbial diversity within the chicken gut microbiome revealed by metagenomics and culture.</title>
        <authorList>
            <person name="Gilroy R."/>
            <person name="Ravi A."/>
            <person name="Getino M."/>
            <person name="Pursley I."/>
            <person name="Horton D.L."/>
            <person name="Alikhan N.F."/>
            <person name="Baker D."/>
            <person name="Gharbi K."/>
            <person name="Hall N."/>
            <person name="Watson M."/>
            <person name="Adriaenssens E.M."/>
            <person name="Foster-Nyarko E."/>
            <person name="Jarju S."/>
            <person name="Secka A."/>
            <person name="Antonio M."/>
            <person name="Oren A."/>
            <person name="Chaudhuri R.R."/>
            <person name="La Ragione R."/>
            <person name="Hildebrand F."/>
            <person name="Pallen M.J."/>
        </authorList>
    </citation>
    <scope>NUCLEOTIDE SEQUENCE</scope>
    <source>
        <strain evidence="16">CHK188-5543</strain>
    </source>
</reference>